<proteinExistence type="predicted"/>
<dbReference type="Pfam" id="PF00581">
    <property type="entry name" value="Rhodanese"/>
    <property type="match status" value="2"/>
</dbReference>
<evidence type="ECO:0000313" key="5">
    <source>
        <dbReference type="EMBL" id="MCH6268165.1"/>
    </source>
</evidence>
<dbReference type="GO" id="GO:0004792">
    <property type="term" value="F:thiosulfate-cyanide sulfurtransferase activity"/>
    <property type="evidence" value="ECO:0007669"/>
    <property type="project" value="InterPro"/>
</dbReference>
<evidence type="ECO:0000256" key="1">
    <source>
        <dbReference type="ARBA" id="ARBA00022679"/>
    </source>
</evidence>
<dbReference type="AlphaFoldDB" id="A0A942T4F5"/>
<dbReference type="SUPFAM" id="SSF52821">
    <property type="entry name" value="Rhodanese/Cell cycle control phosphatase"/>
    <property type="match status" value="2"/>
</dbReference>
<dbReference type="InterPro" id="IPR001763">
    <property type="entry name" value="Rhodanese-like_dom"/>
</dbReference>
<feature type="domain" description="Rhodanese" evidence="3">
    <location>
        <begin position="166"/>
        <end position="275"/>
    </location>
</feature>
<comment type="caution">
    <text evidence="4">The sequence shown here is derived from an EMBL/GenBank/DDBJ whole genome shotgun (WGS) entry which is preliminary data.</text>
</comment>
<dbReference type="InterPro" id="IPR001307">
    <property type="entry name" value="Thiosulphate_STrfase_CS"/>
</dbReference>
<dbReference type="PROSITE" id="PS50206">
    <property type="entry name" value="RHODANESE_3"/>
    <property type="match status" value="2"/>
</dbReference>
<sequence length="275" mass="30730">MKNIVTKEWLEQNLNIDTVRIVDCRFSLADPQKGKQEYLEGHLPGAVFFDLEKDLSSPVQTHGGRHPLPDLQELVSKLEEAGIDETTTVVAYDQGEGAFAGRFWWLLKYLGHEKAYVLNGGFRQWAEAGLPISASIPTFTKAQLQHQIKPELLASVDEVKEVIAGKKENVVLIDSREEKRYLGIVEPIDKKAGHIPGAINKPYTEGFAGGEYKSAEEQKQRFSDVNPEQEIIVYCGSGITATPNFLALKEAGFQKVKLYAGSFSDWISYQENKVD</sequence>
<dbReference type="PANTHER" id="PTHR11364">
    <property type="entry name" value="THIOSULFATE SULFERTANSFERASE"/>
    <property type="match status" value="1"/>
</dbReference>
<dbReference type="CDD" id="cd01449">
    <property type="entry name" value="TST_Repeat_2"/>
    <property type="match status" value="1"/>
</dbReference>
<keyword evidence="6" id="KW-1185">Reference proteome</keyword>
<accession>A0A942T4F5</accession>
<dbReference type="CDD" id="cd01448">
    <property type="entry name" value="TST_Repeat_1"/>
    <property type="match status" value="1"/>
</dbReference>
<dbReference type="RefSeq" id="WP_213145080.1">
    <property type="nucleotide sequence ID" value="NZ_JAGYPE020000050.1"/>
</dbReference>
<dbReference type="PROSITE" id="PS00380">
    <property type="entry name" value="RHODANESE_1"/>
    <property type="match status" value="1"/>
</dbReference>
<evidence type="ECO:0000256" key="2">
    <source>
        <dbReference type="ARBA" id="ARBA00022737"/>
    </source>
</evidence>
<dbReference type="SMART" id="SM00450">
    <property type="entry name" value="RHOD"/>
    <property type="match status" value="2"/>
</dbReference>
<dbReference type="EMBL" id="JAGYPE020000050">
    <property type="protein sequence ID" value="MCH6268165.1"/>
    <property type="molecule type" value="Genomic_DNA"/>
</dbReference>
<organism evidence="4">
    <name type="scientific">Neobacillus citreus</name>
    <dbReference type="NCBI Taxonomy" id="2833578"/>
    <lineage>
        <taxon>Bacteria</taxon>
        <taxon>Bacillati</taxon>
        <taxon>Bacillota</taxon>
        <taxon>Bacilli</taxon>
        <taxon>Bacillales</taxon>
        <taxon>Bacillaceae</taxon>
        <taxon>Neobacillus</taxon>
    </lineage>
</organism>
<keyword evidence="2" id="KW-0677">Repeat</keyword>
<protein>
    <submittedName>
        <fullName evidence="4">Sulfurtransferase</fullName>
    </submittedName>
</protein>
<evidence type="ECO:0000313" key="4">
    <source>
        <dbReference type="EMBL" id="MBS4185255.1"/>
    </source>
</evidence>
<dbReference type="InterPro" id="IPR036873">
    <property type="entry name" value="Rhodanese-like_dom_sf"/>
</dbReference>
<dbReference type="InterPro" id="IPR045078">
    <property type="entry name" value="TST/MPST-like"/>
</dbReference>
<reference evidence="4" key="1">
    <citation type="submission" date="2021-05" db="EMBL/GenBank/DDBJ databases">
        <title>Novel Bacillus species.</title>
        <authorList>
            <person name="Liu G."/>
        </authorList>
    </citation>
    <scope>NUCLEOTIDE SEQUENCE</scope>
    <source>
        <strain evidence="4 6">FJAT-50051</strain>
    </source>
</reference>
<evidence type="ECO:0000313" key="6">
    <source>
        <dbReference type="Proteomes" id="UP000677265"/>
    </source>
</evidence>
<dbReference type="PANTHER" id="PTHR11364:SF27">
    <property type="entry name" value="SULFURTRANSFERASE"/>
    <property type="match status" value="1"/>
</dbReference>
<name>A0A942T4F5_9BACI</name>
<evidence type="ECO:0000259" key="3">
    <source>
        <dbReference type="PROSITE" id="PS50206"/>
    </source>
</evidence>
<dbReference type="Proteomes" id="UP000677265">
    <property type="component" value="Unassembled WGS sequence"/>
</dbReference>
<dbReference type="Gene3D" id="3.40.250.10">
    <property type="entry name" value="Rhodanese-like domain"/>
    <property type="match status" value="2"/>
</dbReference>
<dbReference type="FunFam" id="3.40.250.10:FF:000035">
    <property type="entry name" value="Thiosulfate sulfurtransferase"/>
    <property type="match status" value="1"/>
</dbReference>
<dbReference type="EMBL" id="JAGYPE010000005">
    <property type="protein sequence ID" value="MBS4185255.1"/>
    <property type="molecule type" value="Genomic_DNA"/>
</dbReference>
<gene>
    <name evidence="5" type="ORF">KHB02_021785</name>
    <name evidence="4" type="ORF">KHB02_28120</name>
</gene>
<keyword evidence="1" id="KW-0808">Transferase</keyword>
<feature type="domain" description="Rhodanese" evidence="3">
    <location>
        <begin position="15"/>
        <end position="134"/>
    </location>
</feature>